<evidence type="ECO:0000259" key="1">
    <source>
        <dbReference type="SMART" id="SM00470"/>
    </source>
</evidence>
<accession>A0ABP9PN84</accession>
<dbReference type="InterPro" id="IPR036086">
    <property type="entry name" value="ParB/Sulfiredoxin_sf"/>
</dbReference>
<keyword evidence="3" id="KW-1185">Reference proteome</keyword>
<sequence length="293" mass="33096">MYMKSEVQSISIDRIRILNPRHRDKAKFERVVQSIKNLGLKKPVKISRRNVKDGEEPGYDLVCGQGRIEACRALGFTHIPAIVVDVSKEDRLLMSLVENMARRYPAPMDLIMEIERLKTQGYSNLAISKKLDISDTQVGGLLVLRSAGEERLIDAAIKGKVPLGVAIDIAKTDNREAQQGLLKAYETRQLNQTSIRVVKKLLDQRHFFGKALTAGGRGTRRRQTAEDLVYAYQKESQRQKLMVKKAKFCEAKLVFVQAAFKQLLSNEDFINLLRAEGLATAPKFIAESTKRIK</sequence>
<gene>
    <name evidence="2" type="ORF">GCM10023213_39370</name>
</gene>
<dbReference type="Proteomes" id="UP001499852">
    <property type="component" value="Unassembled WGS sequence"/>
</dbReference>
<dbReference type="SUPFAM" id="SSF110849">
    <property type="entry name" value="ParB/Sulfiredoxin"/>
    <property type="match status" value="1"/>
</dbReference>
<dbReference type="InterPro" id="IPR003115">
    <property type="entry name" value="ParB_N"/>
</dbReference>
<reference evidence="3" key="1">
    <citation type="journal article" date="2019" name="Int. J. Syst. Evol. Microbiol.">
        <title>The Global Catalogue of Microorganisms (GCM) 10K type strain sequencing project: providing services to taxonomists for standard genome sequencing and annotation.</title>
        <authorList>
            <consortium name="The Broad Institute Genomics Platform"/>
            <consortium name="The Broad Institute Genome Sequencing Center for Infectious Disease"/>
            <person name="Wu L."/>
            <person name="Ma J."/>
        </authorList>
    </citation>
    <scope>NUCLEOTIDE SEQUENCE [LARGE SCALE GENOMIC DNA]</scope>
    <source>
        <strain evidence="3">JCM 18053</strain>
    </source>
</reference>
<dbReference type="Pfam" id="PF07506">
    <property type="entry name" value="RepB"/>
    <property type="match status" value="1"/>
</dbReference>
<dbReference type="PANTHER" id="PTHR33375:SF1">
    <property type="entry name" value="CHROMOSOME-PARTITIONING PROTEIN PARB-RELATED"/>
    <property type="match status" value="1"/>
</dbReference>
<name>A0ABP9PN84_9BACT</name>
<organism evidence="2 3">
    <name type="scientific">Prosthecobacter algae</name>
    <dbReference type="NCBI Taxonomy" id="1144682"/>
    <lineage>
        <taxon>Bacteria</taxon>
        <taxon>Pseudomonadati</taxon>
        <taxon>Verrucomicrobiota</taxon>
        <taxon>Verrucomicrobiia</taxon>
        <taxon>Verrucomicrobiales</taxon>
        <taxon>Verrucomicrobiaceae</taxon>
        <taxon>Prosthecobacter</taxon>
    </lineage>
</organism>
<dbReference type="SMART" id="SM00470">
    <property type="entry name" value="ParB"/>
    <property type="match status" value="1"/>
</dbReference>
<dbReference type="CDD" id="cd16411">
    <property type="entry name" value="ParB_N_like"/>
    <property type="match status" value="1"/>
</dbReference>
<comment type="caution">
    <text evidence="2">The sequence shown here is derived from an EMBL/GenBank/DDBJ whole genome shotgun (WGS) entry which is preliminary data.</text>
</comment>
<dbReference type="EMBL" id="BAABIA010000009">
    <property type="protein sequence ID" value="GAA5146397.1"/>
    <property type="molecule type" value="Genomic_DNA"/>
</dbReference>
<dbReference type="Gene3D" id="1.10.10.2830">
    <property type="match status" value="1"/>
</dbReference>
<evidence type="ECO:0000313" key="3">
    <source>
        <dbReference type="Proteomes" id="UP001499852"/>
    </source>
</evidence>
<evidence type="ECO:0000313" key="2">
    <source>
        <dbReference type="EMBL" id="GAA5146397.1"/>
    </source>
</evidence>
<protein>
    <submittedName>
        <fullName evidence="2">Plasmid partitioning protein RepB C-terminal domain-containing protein</fullName>
    </submittedName>
</protein>
<dbReference type="SUPFAM" id="SSF109709">
    <property type="entry name" value="KorB DNA-binding domain-like"/>
    <property type="match status" value="1"/>
</dbReference>
<feature type="domain" description="ParB-like N-terminal" evidence="1">
    <location>
        <begin position="8"/>
        <end position="100"/>
    </location>
</feature>
<dbReference type="InterPro" id="IPR011111">
    <property type="entry name" value="Plasmid_RepB"/>
</dbReference>
<dbReference type="InterPro" id="IPR050336">
    <property type="entry name" value="Chromosome_partition/occlusion"/>
</dbReference>
<dbReference type="Gene3D" id="3.90.1530.30">
    <property type="match status" value="1"/>
</dbReference>
<proteinExistence type="predicted"/>
<dbReference type="Pfam" id="PF02195">
    <property type="entry name" value="ParB_N"/>
    <property type="match status" value="1"/>
</dbReference>
<dbReference type="PANTHER" id="PTHR33375">
    <property type="entry name" value="CHROMOSOME-PARTITIONING PROTEIN PARB-RELATED"/>
    <property type="match status" value="1"/>
</dbReference>